<evidence type="ECO:0000259" key="4">
    <source>
        <dbReference type="PROSITE" id="PS50893"/>
    </source>
</evidence>
<dbReference type="GO" id="GO:0005524">
    <property type="term" value="F:ATP binding"/>
    <property type="evidence" value="ECO:0007669"/>
    <property type="project" value="UniProtKB-KW"/>
</dbReference>
<gene>
    <name evidence="5" type="ORF">Atai01_77430</name>
</gene>
<dbReference type="InterPro" id="IPR003439">
    <property type="entry name" value="ABC_transporter-like_ATP-bd"/>
</dbReference>
<evidence type="ECO:0000256" key="2">
    <source>
        <dbReference type="ARBA" id="ARBA00022741"/>
    </source>
</evidence>
<dbReference type="EMBL" id="BSTI01000031">
    <property type="protein sequence ID" value="GLY71124.1"/>
    <property type="molecule type" value="Genomic_DNA"/>
</dbReference>
<evidence type="ECO:0000256" key="3">
    <source>
        <dbReference type="ARBA" id="ARBA00022840"/>
    </source>
</evidence>
<accession>A0A9W6VKZ8</accession>
<dbReference type="AlphaFoldDB" id="A0A9W6VKZ8"/>
<keyword evidence="1" id="KW-0813">Transport</keyword>
<keyword evidence="3 5" id="KW-0067">ATP-binding</keyword>
<dbReference type="InterPro" id="IPR027417">
    <property type="entry name" value="P-loop_NTPase"/>
</dbReference>
<sequence>MGVAALRLTGAVKTYGAKAVLDGLDLDVQPRERLAVLGPSGTGKSTLLRVLAGLEPLDSGRLACTEITATVFQQPLLLPWLTVRDNVALGGRFRGNRARFKQEWVAHLLELFGLGPLAGAFPDQLSGGQAQRVAVARALAIRPSVLLLDEPFSALDPATRRDLQRWLREAVGSLGLTVVIVTHDVDEALFLATSIAALDGSGRIARRWHTEPPADHDELAGHALRQELLDAYRSQLGSAPAATP</sequence>
<name>A0A9W6VKZ8_9PSEU</name>
<dbReference type="InterPro" id="IPR017871">
    <property type="entry name" value="ABC_transporter-like_CS"/>
</dbReference>
<dbReference type="SMART" id="SM00382">
    <property type="entry name" value="AAA"/>
    <property type="match status" value="1"/>
</dbReference>
<dbReference type="GO" id="GO:0016887">
    <property type="term" value="F:ATP hydrolysis activity"/>
    <property type="evidence" value="ECO:0007669"/>
    <property type="project" value="InterPro"/>
</dbReference>
<protein>
    <submittedName>
        <fullName evidence="5">Nitrate ABC transporter ATP-binding protein</fullName>
    </submittedName>
</protein>
<dbReference type="PROSITE" id="PS00211">
    <property type="entry name" value="ABC_TRANSPORTER_1"/>
    <property type="match status" value="1"/>
</dbReference>
<dbReference type="Proteomes" id="UP001165136">
    <property type="component" value="Unassembled WGS sequence"/>
</dbReference>
<proteinExistence type="predicted"/>
<keyword evidence="2" id="KW-0547">Nucleotide-binding</keyword>
<dbReference type="InterPro" id="IPR050166">
    <property type="entry name" value="ABC_transporter_ATP-bind"/>
</dbReference>
<comment type="caution">
    <text evidence="5">The sequence shown here is derived from an EMBL/GenBank/DDBJ whole genome shotgun (WGS) entry which is preliminary data.</text>
</comment>
<evidence type="ECO:0000313" key="6">
    <source>
        <dbReference type="Proteomes" id="UP001165136"/>
    </source>
</evidence>
<evidence type="ECO:0000313" key="5">
    <source>
        <dbReference type="EMBL" id="GLY71124.1"/>
    </source>
</evidence>
<dbReference type="InterPro" id="IPR003593">
    <property type="entry name" value="AAA+_ATPase"/>
</dbReference>
<dbReference type="SUPFAM" id="SSF52540">
    <property type="entry name" value="P-loop containing nucleoside triphosphate hydrolases"/>
    <property type="match status" value="1"/>
</dbReference>
<organism evidence="5 6">
    <name type="scientific">Amycolatopsis taiwanensis</name>
    <dbReference type="NCBI Taxonomy" id="342230"/>
    <lineage>
        <taxon>Bacteria</taxon>
        <taxon>Bacillati</taxon>
        <taxon>Actinomycetota</taxon>
        <taxon>Actinomycetes</taxon>
        <taxon>Pseudonocardiales</taxon>
        <taxon>Pseudonocardiaceae</taxon>
        <taxon>Amycolatopsis</taxon>
    </lineage>
</organism>
<evidence type="ECO:0000256" key="1">
    <source>
        <dbReference type="ARBA" id="ARBA00022448"/>
    </source>
</evidence>
<feature type="domain" description="ABC transporter" evidence="4">
    <location>
        <begin position="6"/>
        <end position="225"/>
    </location>
</feature>
<dbReference type="Pfam" id="PF00005">
    <property type="entry name" value="ABC_tran"/>
    <property type="match status" value="1"/>
</dbReference>
<dbReference type="RefSeq" id="WP_285490694.1">
    <property type="nucleotide sequence ID" value="NZ_BSTI01000031.1"/>
</dbReference>
<dbReference type="PROSITE" id="PS50893">
    <property type="entry name" value="ABC_TRANSPORTER_2"/>
    <property type="match status" value="1"/>
</dbReference>
<dbReference type="Gene3D" id="3.40.50.300">
    <property type="entry name" value="P-loop containing nucleotide triphosphate hydrolases"/>
    <property type="match status" value="1"/>
</dbReference>
<dbReference type="PANTHER" id="PTHR42788">
    <property type="entry name" value="TAURINE IMPORT ATP-BINDING PROTEIN-RELATED"/>
    <property type="match status" value="1"/>
</dbReference>
<reference evidence="5" key="1">
    <citation type="submission" date="2023-03" db="EMBL/GenBank/DDBJ databases">
        <title>Amycolatopsis taiwanensis NBRC 103393.</title>
        <authorList>
            <person name="Ichikawa N."/>
            <person name="Sato H."/>
            <person name="Tonouchi N."/>
        </authorList>
    </citation>
    <scope>NUCLEOTIDE SEQUENCE</scope>
    <source>
        <strain evidence="5">NBRC 103393</strain>
    </source>
</reference>
<dbReference type="PANTHER" id="PTHR42788:SF19">
    <property type="entry name" value="ALIPHATIC SULFONATES IMPORT ATP-BINDING PROTEIN SSUB 2"/>
    <property type="match status" value="1"/>
</dbReference>
<keyword evidence="6" id="KW-1185">Reference proteome</keyword>